<name>A0A0L0T7H8_ALLM3</name>
<feature type="region of interest" description="Disordered" evidence="1">
    <location>
        <begin position="149"/>
        <end position="204"/>
    </location>
</feature>
<dbReference type="EMBL" id="GG745367">
    <property type="protein sequence ID" value="KNE70651.1"/>
    <property type="molecule type" value="Genomic_DNA"/>
</dbReference>
<dbReference type="VEuPathDB" id="FungiDB:AMAG_15408"/>
<dbReference type="AlphaFoldDB" id="A0A0L0T7H8"/>
<protein>
    <submittedName>
        <fullName evidence="2">Uncharacterized protein</fullName>
    </submittedName>
</protein>
<reference evidence="2 3" key="1">
    <citation type="submission" date="2009-11" db="EMBL/GenBank/DDBJ databases">
        <title>Annotation of Allomyces macrogynus ATCC 38327.</title>
        <authorList>
            <consortium name="The Broad Institute Genome Sequencing Platform"/>
            <person name="Russ C."/>
            <person name="Cuomo C."/>
            <person name="Burger G."/>
            <person name="Gray M.W."/>
            <person name="Holland P.W.H."/>
            <person name="King N."/>
            <person name="Lang F.B.F."/>
            <person name="Roger A.J."/>
            <person name="Ruiz-Trillo I."/>
            <person name="Young S.K."/>
            <person name="Zeng Q."/>
            <person name="Gargeya S."/>
            <person name="Fitzgerald M."/>
            <person name="Haas B."/>
            <person name="Abouelleil A."/>
            <person name="Alvarado L."/>
            <person name="Arachchi H.M."/>
            <person name="Berlin A."/>
            <person name="Chapman S.B."/>
            <person name="Gearin G."/>
            <person name="Goldberg J."/>
            <person name="Griggs A."/>
            <person name="Gujja S."/>
            <person name="Hansen M."/>
            <person name="Heiman D."/>
            <person name="Howarth C."/>
            <person name="Larimer J."/>
            <person name="Lui A."/>
            <person name="MacDonald P.J.P."/>
            <person name="McCowen C."/>
            <person name="Montmayeur A."/>
            <person name="Murphy C."/>
            <person name="Neiman D."/>
            <person name="Pearson M."/>
            <person name="Priest M."/>
            <person name="Roberts A."/>
            <person name="Saif S."/>
            <person name="Shea T."/>
            <person name="Sisk P."/>
            <person name="Stolte C."/>
            <person name="Sykes S."/>
            <person name="Wortman J."/>
            <person name="Nusbaum C."/>
            <person name="Birren B."/>
        </authorList>
    </citation>
    <scope>NUCLEOTIDE SEQUENCE [LARGE SCALE GENOMIC DNA]</scope>
    <source>
        <strain evidence="2 3">ATCC 38327</strain>
    </source>
</reference>
<dbReference type="Proteomes" id="UP000054350">
    <property type="component" value="Unassembled WGS sequence"/>
</dbReference>
<evidence type="ECO:0000313" key="3">
    <source>
        <dbReference type="Proteomes" id="UP000054350"/>
    </source>
</evidence>
<proteinExistence type="predicted"/>
<accession>A0A0L0T7H8</accession>
<gene>
    <name evidence="2" type="ORF">AMAG_15408</name>
</gene>
<sequence length="204" mass="21871">MLVDSETRTHSHLLKVSRGVVRRVPKMPTARQVPADDELDLDRQSAAVDVKQAFQAMTAALREYDREVDLARDRDLARARRRPTAPVVPPSSSPPPAAAAVWDLDEYMMRVVDPVDEEDEEDKEEALPLRAATRLTVIGARPPPAPAPARVLLPVPAGPPSGPSKPALRSGKVNIAPLVGKRGAGGVGKGAKAVKVKGQRTLDV</sequence>
<evidence type="ECO:0000313" key="2">
    <source>
        <dbReference type="EMBL" id="KNE70651.1"/>
    </source>
</evidence>
<organism evidence="2 3">
    <name type="scientific">Allomyces macrogynus (strain ATCC 38327)</name>
    <name type="common">Allomyces javanicus var. macrogynus</name>
    <dbReference type="NCBI Taxonomy" id="578462"/>
    <lineage>
        <taxon>Eukaryota</taxon>
        <taxon>Fungi</taxon>
        <taxon>Fungi incertae sedis</taxon>
        <taxon>Blastocladiomycota</taxon>
        <taxon>Blastocladiomycetes</taxon>
        <taxon>Blastocladiales</taxon>
        <taxon>Blastocladiaceae</taxon>
        <taxon>Allomyces</taxon>
    </lineage>
</organism>
<keyword evidence="3" id="KW-1185">Reference proteome</keyword>
<evidence type="ECO:0000256" key="1">
    <source>
        <dbReference type="SAM" id="MobiDB-lite"/>
    </source>
</evidence>
<reference evidence="3" key="2">
    <citation type="submission" date="2009-11" db="EMBL/GenBank/DDBJ databases">
        <title>The Genome Sequence of Allomyces macrogynus strain ATCC 38327.</title>
        <authorList>
            <consortium name="The Broad Institute Genome Sequencing Platform"/>
            <person name="Russ C."/>
            <person name="Cuomo C."/>
            <person name="Shea T."/>
            <person name="Young S.K."/>
            <person name="Zeng Q."/>
            <person name="Koehrsen M."/>
            <person name="Haas B."/>
            <person name="Borodovsky M."/>
            <person name="Guigo R."/>
            <person name="Alvarado L."/>
            <person name="Berlin A."/>
            <person name="Borenstein D."/>
            <person name="Chen Z."/>
            <person name="Engels R."/>
            <person name="Freedman E."/>
            <person name="Gellesch M."/>
            <person name="Goldberg J."/>
            <person name="Griggs A."/>
            <person name="Gujja S."/>
            <person name="Heiman D."/>
            <person name="Hepburn T."/>
            <person name="Howarth C."/>
            <person name="Jen D."/>
            <person name="Larson L."/>
            <person name="Lewis B."/>
            <person name="Mehta T."/>
            <person name="Park D."/>
            <person name="Pearson M."/>
            <person name="Roberts A."/>
            <person name="Saif S."/>
            <person name="Shenoy N."/>
            <person name="Sisk P."/>
            <person name="Stolte C."/>
            <person name="Sykes S."/>
            <person name="Walk T."/>
            <person name="White J."/>
            <person name="Yandava C."/>
            <person name="Burger G."/>
            <person name="Gray M.W."/>
            <person name="Holland P.W.H."/>
            <person name="King N."/>
            <person name="Lang F.B.F."/>
            <person name="Roger A.J."/>
            <person name="Ruiz-Trillo I."/>
            <person name="Lander E."/>
            <person name="Nusbaum C."/>
        </authorList>
    </citation>
    <scope>NUCLEOTIDE SEQUENCE [LARGE SCALE GENOMIC DNA]</scope>
    <source>
        <strain evidence="3">ATCC 38327</strain>
    </source>
</reference>